<dbReference type="InterPro" id="IPR009072">
    <property type="entry name" value="Histone-fold"/>
</dbReference>
<dbReference type="GO" id="GO:0000786">
    <property type="term" value="C:nucleosome"/>
    <property type="evidence" value="ECO:0007669"/>
    <property type="project" value="UniProtKB-KW"/>
</dbReference>
<comment type="subunit">
    <text evidence="6">The nucleosome is a histone octamer containing two molecules each of H2A, H2B, H3 and H4 assembled in one H3-H4 heterotetramer and two H2A-H2B heterodimers. The octamer wraps approximately 147 bp of DNA.</text>
</comment>
<dbReference type="EMBL" id="BMAC01001162">
    <property type="protein sequence ID" value="GFQ06104.1"/>
    <property type="molecule type" value="Genomic_DNA"/>
</dbReference>
<dbReference type="SUPFAM" id="SSF47113">
    <property type="entry name" value="Histone-fold"/>
    <property type="match status" value="1"/>
</dbReference>
<evidence type="ECO:0000256" key="3">
    <source>
        <dbReference type="ARBA" id="ARBA00010691"/>
    </source>
</evidence>
<accession>A0A830DDN4</accession>
<keyword evidence="5 6" id="KW-0539">Nucleus</keyword>
<keyword evidence="4 6" id="KW-0158">Chromosome</keyword>
<feature type="transmembrane region" description="Helical" evidence="7">
    <location>
        <begin position="98"/>
        <end position="120"/>
    </location>
</feature>
<keyword evidence="6" id="KW-0238">DNA-binding</keyword>
<proteinExistence type="inferred from homology"/>
<sequence length="124" mass="13938">PTNQNPPSHFNNFHIYPTSLFRFITPRSISSRVLGYQIPNKYRNICSTAKNGIGKPKASRSKSVSRSKRAGLEFPVGRVAQNFKAGKYSDRVSAEASVYLMAVLEYLLAEVIIFCTINVFRFST</sequence>
<gene>
    <name evidence="8" type="ORF">PHJA_002754400</name>
</gene>
<keyword evidence="7" id="KW-0812">Transmembrane</keyword>
<comment type="caution">
    <text evidence="8">The sequence shown here is derived from an EMBL/GenBank/DDBJ whole genome shotgun (WGS) entry which is preliminary data.</text>
</comment>
<dbReference type="PROSITE" id="PS00046">
    <property type="entry name" value="HISTONE_H2A"/>
    <property type="match status" value="1"/>
</dbReference>
<keyword evidence="7" id="KW-1133">Transmembrane helix</keyword>
<name>A0A830DDN4_9LAMI</name>
<dbReference type="Gene3D" id="1.10.20.10">
    <property type="entry name" value="Histone, subunit A"/>
    <property type="match status" value="1"/>
</dbReference>
<dbReference type="InterPro" id="IPR002119">
    <property type="entry name" value="Histone_H2A"/>
</dbReference>
<keyword evidence="9" id="KW-1185">Reference proteome</keyword>
<dbReference type="PRINTS" id="PR00620">
    <property type="entry name" value="HISTONEH2A"/>
</dbReference>
<dbReference type="InterPro" id="IPR032458">
    <property type="entry name" value="Histone_H2A_CS"/>
</dbReference>
<evidence type="ECO:0000256" key="6">
    <source>
        <dbReference type="RuleBase" id="RU003767"/>
    </source>
</evidence>
<keyword evidence="7" id="KW-0472">Membrane</keyword>
<evidence type="ECO:0000256" key="4">
    <source>
        <dbReference type="ARBA" id="ARBA00022454"/>
    </source>
</evidence>
<evidence type="ECO:0000256" key="1">
    <source>
        <dbReference type="ARBA" id="ARBA00004123"/>
    </source>
</evidence>
<evidence type="ECO:0000256" key="2">
    <source>
        <dbReference type="ARBA" id="ARBA00004286"/>
    </source>
</evidence>
<protein>
    <recommendedName>
        <fullName evidence="6">Histone H2A</fullName>
    </recommendedName>
</protein>
<dbReference type="GO" id="GO:0030527">
    <property type="term" value="F:structural constituent of chromatin"/>
    <property type="evidence" value="ECO:0007669"/>
    <property type="project" value="InterPro"/>
</dbReference>
<dbReference type="AlphaFoldDB" id="A0A830DDN4"/>
<feature type="non-terminal residue" evidence="8">
    <location>
        <position position="1"/>
    </location>
</feature>
<dbReference type="Proteomes" id="UP000653305">
    <property type="component" value="Unassembled WGS sequence"/>
</dbReference>
<dbReference type="PANTHER" id="PTHR23430">
    <property type="entry name" value="HISTONE H2A"/>
    <property type="match status" value="1"/>
</dbReference>
<keyword evidence="6" id="KW-0544">Nucleosome core</keyword>
<organism evidence="8 9">
    <name type="scientific">Phtheirospermum japonicum</name>
    <dbReference type="NCBI Taxonomy" id="374723"/>
    <lineage>
        <taxon>Eukaryota</taxon>
        <taxon>Viridiplantae</taxon>
        <taxon>Streptophyta</taxon>
        <taxon>Embryophyta</taxon>
        <taxon>Tracheophyta</taxon>
        <taxon>Spermatophyta</taxon>
        <taxon>Magnoliopsida</taxon>
        <taxon>eudicotyledons</taxon>
        <taxon>Gunneridae</taxon>
        <taxon>Pentapetalae</taxon>
        <taxon>asterids</taxon>
        <taxon>lamiids</taxon>
        <taxon>Lamiales</taxon>
        <taxon>Orobanchaceae</taxon>
        <taxon>Orobanchaceae incertae sedis</taxon>
        <taxon>Phtheirospermum</taxon>
    </lineage>
</organism>
<dbReference type="GO" id="GO:0003677">
    <property type="term" value="F:DNA binding"/>
    <property type="evidence" value="ECO:0007669"/>
    <property type="project" value="UniProtKB-KW"/>
</dbReference>
<dbReference type="GO" id="GO:0005634">
    <property type="term" value="C:nucleus"/>
    <property type="evidence" value="ECO:0007669"/>
    <property type="project" value="UniProtKB-SubCell"/>
</dbReference>
<evidence type="ECO:0000313" key="8">
    <source>
        <dbReference type="EMBL" id="GFQ06104.1"/>
    </source>
</evidence>
<evidence type="ECO:0000256" key="5">
    <source>
        <dbReference type="ARBA" id="ARBA00023242"/>
    </source>
</evidence>
<evidence type="ECO:0000313" key="9">
    <source>
        <dbReference type="Proteomes" id="UP000653305"/>
    </source>
</evidence>
<comment type="similarity">
    <text evidence="3 6">Belongs to the histone H2A family.</text>
</comment>
<dbReference type="SMART" id="SM00414">
    <property type="entry name" value="H2A"/>
    <property type="match status" value="1"/>
</dbReference>
<comment type="subcellular location">
    <subcellularLocation>
        <location evidence="2">Chromosome</location>
    </subcellularLocation>
    <subcellularLocation>
        <location evidence="1 6">Nucleus</location>
    </subcellularLocation>
</comment>
<reference evidence="8" key="1">
    <citation type="submission" date="2020-07" db="EMBL/GenBank/DDBJ databases">
        <title>Ethylene signaling mediates host invasion by parasitic plants.</title>
        <authorList>
            <person name="Yoshida S."/>
        </authorList>
    </citation>
    <scope>NUCLEOTIDE SEQUENCE</scope>
    <source>
        <strain evidence="8">Okayama</strain>
    </source>
</reference>
<evidence type="ECO:0000256" key="7">
    <source>
        <dbReference type="SAM" id="Phobius"/>
    </source>
</evidence>
<dbReference type="GO" id="GO:0046982">
    <property type="term" value="F:protein heterodimerization activity"/>
    <property type="evidence" value="ECO:0007669"/>
    <property type="project" value="InterPro"/>
</dbReference>